<dbReference type="Pfam" id="PF07530">
    <property type="entry name" value="PRE_C2HC"/>
    <property type="match status" value="1"/>
</dbReference>
<keyword evidence="2" id="KW-0472">Membrane</keyword>
<dbReference type="EMBL" id="VUJU01001941">
    <property type="protein sequence ID" value="KAF0763203.1"/>
    <property type="molecule type" value="Genomic_DNA"/>
</dbReference>
<sequence>MHQFGRSVHHEHTYAASYIVYTPSPRALITPTLSSTNLKDDPVNQPHTERDMGPPASPIYIKNIVNYSAFNKLLTNITNSNGFTCRSKPLHLIVQPTVPWLSWDTQSNTYKTPKNKNKCLLPLFFVDILTQDNNKDILDIKSLLNAKVLIEKPHKKRHGSPQCLNCQSYIHTRNNFCHEPKCVKCGENHLTKVCSKDQQNPAKCPICTKEHTANFKGCPVYKAAFKKTVHPAKGSDSNIYQKTKSYSEAINHQNLHAELKITDTRSRGGTVVMIGAPNLRNPGSNGTLTNGSRAFQCHPEGESEATITLTLVGLGIVANTVLMALIIFNKHLR</sequence>
<reference evidence="4 5" key="1">
    <citation type="submission" date="2019-08" db="EMBL/GenBank/DDBJ databases">
        <title>Whole genome of Aphis craccivora.</title>
        <authorList>
            <person name="Voronova N.V."/>
            <person name="Shulinski R.S."/>
            <person name="Bandarenka Y.V."/>
            <person name="Zhorov D.G."/>
            <person name="Warner D."/>
        </authorList>
    </citation>
    <scope>NUCLEOTIDE SEQUENCE [LARGE SCALE GENOMIC DNA]</scope>
    <source>
        <strain evidence="4">180601</strain>
        <tissue evidence="4">Whole Body</tissue>
    </source>
</reference>
<accession>A0A6G0YYU2</accession>
<organism evidence="4 5">
    <name type="scientific">Aphis craccivora</name>
    <name type="common">Cowpea aphid</name>
    <dbReference type="NCBI Taxonomy" id="307492"/>
    <lineage>
        <taxon>Eukaryota</taxon>
        <taxon>Metazoa</taxon>
        <taxon>Ecdysozoa</taxon>
        <taxon>Arthropoda</taxon>
        <taxon>Hexapoda</taxon>
        <taxon>Insecta</taxon>
        <taxon>Pterygota</taxon>
        <taxon>Neoptera</taxon>
        <taxon>Paraneoptera</taxon>
        <taxon>Hemiptera</taxon>
        <taxon>Sternorrhyncha</taxon>
        <taxon>Aphidomorpha</taxon>
        <taxon>Aphidoidea</taxon>
        <taxon>Aphididae</taxon>
        <taxon>Aphidini</taxon>
        <taxon>Aphis</taxon>
        <taxon>Aphis</taxon>
    </lineage>
</organism>
<evidence type="ECO:0000256" key="1">
    <source>
        <dbReference type="SAM" id="MobiDB-lite"/>
    </source>
</evidence>
<protein>
    <recommendedName>
        <fullName evidence="3">Pre-C2HC domain-containing protein</fullName>
    </recommendedName>
</protein>
<evidence type="ECO:0000313" key="4">
    <source>
        <dbReference type="EMBL" id="KAF0763203.1"/>
    </source>
</evidence>
<feature type="region of interest" description="Disordered" evidence="1">
    <location>
        <begin position="33"/>
        <end position="55"/>
    </location>
</feature>
<feature type="domain" description="Pre-C2HC" evidence="3">
    <location>
        <begin position="111"/>
        <end position="157"/>
    </location>
</feature>
<dbReference type="InterPro" id="IPR006579">
    <property type="entry name" value="Pre_C2HC_dom"/>
</dbReference>
<feature type="non-terminal residue" evidence="4">
    <location>
        <position position="333"/>
    </location>
</feature>
<comment type="caution">
    <text evidence="4">The sequence shown here is derived from an EMBL/GenBank/DDBJ whole genome shotgun (WGS) entry which is preliminary data.</text>
</comment>
<keyword evidence="2" id="KW-0812">Transmembrane</keyword>
<keyword evidence="2" id="KW-1133">Transmembrane helix</keyword>
<dbReference type="OrthoDB" id="10037292at2759"/>
<evidence type="ECO:0000259" key="3">
    <source>
        <dbReference type="Pfam" id="PF07530"/>
    </source>
</evidence>
<keyword evidence="5" id="KW-1185">Reference proteome</keyword>
<dbReference type="AlphaFoldDB" id="A0A6G0YYU2"/>
<proteinExistence type="predicted"/>
<name>A0A6G0YYU2_APHCR</name>
<evidence type="ECO:0000256" key="2">
    <source>
        <dbReference type="SAM" id="Phobius"/>
    </source>
</evidence>
<evidence type="ECO:0000313" key="5">
    <source>
        <dbReference type="Proteomes" id="UP000478052"/>
    </source>
</evidence>
<feature type="compositionally biased region" description="Basic and acidic residues" evidence="1">
    <location>
        <begin position="38"/>
        <end position="52"/>
    </location>
</feature>
<gene>
    <name evidence="4" type="ORF">FWK35_00027397</name>
</gene>
<dbReference type="Proteomes" id="UP000478052">
    <property type="component" value="Unassembled WGS sequence"/>
</dbReference>
<feature type="transmembrane region" description="Helical" evidence="2">
    <location>
        <begin position="307"/>
        <end position="328"/>
    </location>
</feature>